<dbReference type="EMBL" id="MDYL01000021">
    <property type="protein sequence ID" value="OQD72431.1"/>
    <property type="molecule type" value="Genomic_DNA"/>
</dbReference>
<accession>A0A1V6P632</accession>
<proteinExistence type="predicted"/>
<reference evidence="2" key="1">
    <citation type="journal article" date="2017" name="Nat. Microbiol.">
        <title>Global analysis of biosynthetic gene clusters reveals vast potential of secondary metabolite production in Penicillium species.</title>
        <authorList>
            <person name="Nielsen J.C."/>
            <person name="Grijseels S."/>
            <person name="Prigent S."/>
            <person name="Ji B."/>
            <person name="Dainat J."/>
            <person name="Nielsen K.F."/>
            <person name="Frisvad J.C."/>
            <person name="Workman M."/>
            <person name="Nielsen J."/>
        </authorList>
    </citation>
    <scope>NUCLEOTIDE SEQUENCE [LARGE SCALE GENOMIC DNA]</scope>
    <source>
        <strain evidence="2">IBT 11843</strain>
    </source>
</reference>
<dbReference type="Proteomes" id="UP000191522">
    <property type="component" value="Unassembled WGS sequence"/>
</dbReference>
<dbReference type="AlphaFoldDB" id="A0A1V6P632"/>
<evidence type="ECO:0000313" key="1">
    <source>
        <dbReference type="EMBL" id="OQD72431.1"/>
    </source>
</evidence>
<protein>
    <submittedName>
        <fullName evidence="1">Uncharacterized protein</fullName>
    </submittedName>
</protein>
<name>A0A1V6P632_PENDC</name>
<keyword evidence="2" id="KW-1185">Reference proteome</keyword>
<gene>
    <name evidence="1" type="ORF">PENDEC_c021G04853</name>
</gene>
<organism evidence="1 2">
    <name type="scientific">Penicillium decumbens</name>
    <dbReference type="NCBI Taxonomy" id="69771"/>
    <lineage>
        <taxon>Eukaryota</taxon>
        <taxon>Fungi</taxon>
        <taxon>Dikarya</taxon>
        <taxon>Ascomycota</taxon>
        <taxon>Pezizomycotina</taxon>
        <taxon>Eurotiomycetes</taxon>
        <taxon>Eurotiomycetidae</taxon>
        <taxon>Eurotiales</taxon>
        <taxon>Aspergillaceae</taxon>
        <taxon>Penicillium</taxon>
    </lineage>
</organism>
<dbReference type="OrthoDB" id="4062651at2759"/>
<comment type="caution">
    <text evidence="1">The sequence shown here is derived from an EMBL/GenBank/DDBJ whole genome shotgun (WGS) entry which is preliminary data.</text>
</comment>
<sequence length="103" mass="12169">MREHWDFSDGPDDPKFMYTHVIFRDDDDYFSAELPEFFRSPGEFPIMDRSSLQKIPEEHIFPLFEDKLTICPDPERPDVYIKQPRLTGYDGSASLSLYMLQEA</sequence>
<evidence type="ECO:0000313" key="2">
    <source>
        <dbReference type="Proteomes" id="UP000191522"/>
    </source>
</evidence>